<dbReference type="Gene3D" id="3.30.700.30">
    <property type="match status" value="1"/>
</dbReference>
<dbReference type="InterPro" id="IPR041265">
    <property type="entry name" value="PCC_BT"/>
</dbReference>
<protein>
    <recommendedName>
        <fullName evidence="3">propionyl-CoA carboxylase</fullName>
        <ecNumber evidence="3">6.4.1.3</ecNumber>
    </recommendedName>
</protein>
<evidence type="ECO:0000256" key="12">
    <source>
        <dbReference type="ARBA" id="ARBA00023267"/>
    </source>
</evidence>
<proteinExistence type="predicted"/>
<dbReference type="SUPFAM" id="SSF52440">
    <property type="entry name" value="PreATP-grasp domain"/>
    <property type="match status" value="1"/>
</dbReference>
<dbReference type="Pfam" id="PF02785">
    <property type="entry name" value="Biotin_carb_C"/>
    <property type="match status" value="1"/>
</dbReference>
<dbReference type="FunFam" id="3.30.470.20:FF:000028">
    <property type="entry name" value="Methylcrotonoyl-CoA carboxylase subunit alpha, mitochondrial"/>
    <property type="match status" value="1"/>
</dbReference>
<dbReference type="PANTHER" id="PTHR18866">
    <property type="entry name" value="CARBOXYLASE:PYRUVATE/ACETYL-COA/PROPIONYL-COA CARBOXYLASE"/>
    <property type="match status" value="1"/>
</dbReference>
<dbReference type="PROSITE" id="PS50975">
    <property type="entry name" value="ATP_GRASP"/>
    <property type="match status" value="1"/>
</dbReference>
<comment type="catalytic activity">
    <reaction evidence="13">
        <text>propanoyl-CoA + hydrogencarbonate + ATP = (S)-methylmalonyl-CoA + ADP + phosphate + H(+)</text>
        <dbReference type="Rhea" id="RHEA:23720"/>
        <dbReference type="ChEBI" id="CHEBI:15378"/>
        <dbReference type="ChEBI" id="CHEBI:17544"/>
        <dbReference type="ChEBI" id="CHEBI:30616"/>
        <dbReference type="ChEBI" id="CHEBI:43474"/>
        <dbReference type="ChEBI" id="CHEBI:57327"/>
        <dbReference type="ChEBI" id="CHEBI:57392"/>
        <dbReference type="ChEBI" id="CHEBI:456216"/>
        <dbReference type="EC" id="6.4.1.3"/>
    </reaction>
    <physiologicalReaction direction="left-to-right" evidence="13">
        <dbReference type="Rhea" id="RHEA:23721"/>
    </physiologicalReaction>
</comment>
<organism evidence="18 19">
    <name type="scientific">Roseovarius albus</name>
    <dbReference type="NCBI Taxonomy" id="1247867"/>
    <lineage>
        <taxon>Bacteria</taxon>
        <taxon>Pseudomonadati</taxon>
        <taxon>Pseudomonadota</taxon>
        <taxon>Alphaproteobacteria</taxon>
        <taxon>Rhodobacterales</taxon>
        <taxon>Roseobacteraceae</taxon>
        <taxon>Roseovarius</taxon>
    </lineage>
</organism>
<dbReference type="GO" id="GO:0046872">
    <property type="term" value="F:metal ion binding"/>
    <property type="evidence" value="ECO:0007669"/>
    <property type="project" value="UniProtKB-KW"/>
</dbReference>
<dbReference type="InterPro" id="IPR000089">
    <property type="entry name" value="Biotin_lipoyl"/>
</dbReference>
<evidence type="ECO:0000256" key="1">
    <source>
        <dbReference type="ARBA" id="ARBA00001953"/>
    </source>
</evidence>
<evidence type="ECO:0000256" key="13">
    <source>
        <dbReference type="ARBA" id="ARBA00049495"/>
    </source>
</evidence>
<keyword evidence="8" id="KW-0460">Magnesium</keyword>
<evidence type="ECO:0000256" key="10">
    <source>
        <dbReference type="ARBA" id="ARBA00023098"/>
    </source>
</evidence>
<evidence type="ECO:0000256" key="5">
    <source>
        <dbReference type="ARBA" id="ARBA00022723"/>
    </source>
</evidence>
<dbReference type="PROSITE" id="PS00867">
    <property type="entry name" value="CPSASE_2"/>
    <property type="match status" value="1"/>
</dbReference>
<keyword evidence="12" id="KW-0092">Biotin</keyword>
<dbReference type="Pfam" id="PF00289">
    <property type="entry name" value="Biotin_carb_N"/>
    <property type="match status" value="1"/>
</dbReference>
<dbReference type="GO" id="GO:0016042">
    <property type="term" value="P:lipid catabolic process"/>
    <property type="evidence" value="ECO:0007669"/>
    <property type="project" value="UniProtKB-KW"/>
</dbReference>
<keyword evidence="6 14" id="KW-0547">Nucleotide-binding</keyword>
<dbReference type="UniPathway" id="UPA00945">
    <property type="reaction ID" value="UER00908"/>
</dbReference>
<keyword evidence="7 14" id="KW-0067">ATP-binding</keyword>
<dbReference type="Pfam" id="PF18140">
    <property type="entry name" value="PCC_BT"/>
    <property type="match status" value="1"/>
</dbReference>
<name>A0A1X6ZH35_9RHOB</name>
<evidence type="ECO:0000256" key="4">
    <source>
        <dbReference type="ARBA" id="ARBA00022598"/>
    </source>
</evidence>
<dbReference type="InterPro" id="IPR005481">
    <property type="entry name" value="BC-like_N"/>
</dbReference>
<dbReference type="FunFam" id="3.30.1490.20:FF:000018">
    <property type="entry name" value="Biotin carboxylase"/>
    <property type="match status" value="1"/>
</dbReference>
<keyword evidence="4" id="KW-0436">Ligase</keyword>
<dbReference type="InterPro" id="IPR005479">
    <property type="entry name" value="CPAse_ATP-bd"/>
</dbReference>
<feature type="domain" description="Lipoyl-binding" evidence="15">
    <location>
        <begin position="620"/>
        <end position="699"/>
    </location>
</feature>
<feature type="domain" description="Biotin carboxylation" evidence="17">
    <location>
        <begin position="19"/>
        <end position="484"/>
    </location>
</feature>
<evidence type="ECO:0000256" key="2">
    <source>
        <dbReference type="ARBA" id="ARBA00005060"/>
    </source>
</evidence>
<dbReference type="SMART" id="SM00878">
    <property type="entry name" value="Biotin_carb_C"/>
    <property type="match status" value="1"/>
</dbReference>
<dbReference type="InterPro" id="IPR001882">
    <property type="entry name" value="Biotin_BS"/>
</dbReference>
<dbReference type="GO" id="GO:0004658">
    <property type="term" value="F:propionyl-CoA carboxylase activity"/>
    <property type="evidence" value="ECO:0007669"/>
    <property type="project" value="UniProtKB-EC"/>
</dbReference>
<dbReference type="PROSITE" id="PS50968">
    <property type="entry name" value="BIOTINYL_LIPOYL"/>
    <property type="match status" value="1"/>
</dbReference>
<dbReference type="FunFam" id="2.40.50.100:FF:000003">
    <property type="entry name" value="Acetyl-CoA carboxylase biotin carboxyl carrier protein"/>
    <property type="match status" value="1"/>
</dbReference>
<dbReference type="InterPro" id="IPR016185">
    <property type="entry name" value="PreATP-grasp_dom_sf"/>
</dbReference>
<evidence type="ECO:0000256" key="6">
    <source>
        <dbReference type="ARBA" id="ARBA00022741"/>
    </source>
</evidence>
<evidence type="ECO:0000256" key="7">
    <source>
        <dbReference type="ARBA" id="ARBA00022840"/>
    </source>
</evidence>
<keyword evidence="19" id="KW-1185">Reference proteome</keyword>
<keyword evidence="9" id="KW-0442">Lipid degradation</keyword>
<dbReference type="Pfam" id="PF00364">
    <property type="entry name" value="Biotin_lipoyl"/>
    <property type="match status" value="1"/>
</dbReference>
<evidence type="ECO:0000256" key="8">
    <source>
        <dbReference type="ARBA" id="ARBA00022842"/>
    </source>
</evidence>
<keyword evidence="5" id="KW-0479">Metal-binding</keyword>
<dbReference type="InterPro" id="IPR011053">
    <property type="entry name" value="Single_hybrid_motif"/>
</dbReference>
<accession>A0A1X6ZH35</accession>
<comment type="cofactor">
    <cofactor evidence="1">
        <name>biotin</name>
        <dbReference type="ChEBI" id="CHEBI:57586"/>
    </cofactor>
</comment>
<dbReference type="SUPFAM" id="SSF51230">
    <property type="entry name" value="Single hybrid motif"/>
    <property type="match status" value="1"/>
</dbReference>
<evidence type="ECO:0000256" key="14">
    <source>
        <dbReference type="PROSITE-ProRule" id="PRU00409"/>
    </source>
</evidence>
<dbReference type="EC" id="6.4.1.3" evidence="3"/>
<keyword evidence="10" id="KW-0443">Lipid metabolism</keyword>
<evidence type="ECO:0000256" key="9">
    <source>
        <dbReference type="ARBA" id="ARBA00022963"/>
    </source>
</evidence>
<dbReference type="SUPFAM" id="SSF56059">
    <property type="entry name" value="Glutathione synthetase ATP-binding domain-like"/>
    <property type="match status" value="1"/>
</dbReference>
<dbReference type="Proteomes" id="UP000193061">
    <property type="component" value="Unassembled WGS sequence"/>
</dbReference>
<dbReference type="Gene3D" id="3.30.470.20">
    <property type="entry name" value="ATP-grasp fold, B domain"/>
    <property type="match status" value="1"/>
</dbReference>
<feature type="domain" description="ATP-grasp" evidence="16">
    <location>
        <begin position="138"/>
        <end position="335"/>
    </location>
</feature>
<comment type="pathway">
    <text evidence="2">Metabolic intermediate metabolism; propanoyl-CoA degradation; succinyl-CoA from propanoyl-CoA: step 1/3.</text>
</comment>
<dbReference type="GO" id="GO:0005524">
    <property type="term" value="F:ATP binding"/>
    <property type="evidence" value="ECO:0007669"/>
    <property type="project" value="UniProtKB-UniRule"/>
</dbReference>
<reference evidence="18 19" key="1">
    <citation type="submission" date="2017-03" db="EMBL/GenBank/DDBJ databases">
        <authorList>
            <person name="Afonso C.L."/>
            <person name="Miller P.J."/>
            <person name="Scott M.A."/>
            <person name="Spackman E."/>
            <person name="Goraichik I."/>
            <person name="Dimitrov K.M."/>
            <person name="Suarez D.L."/>
            <person name="Swayne D.E."/>
        </authorList>
    </citation>
    <scope>NUCLEOTIDE SEQUENCE [LARGE SCALE GENOMIC DNA]</scope>
    <source>
        <strain evidence="18 19">CECT 7450</strain>
    </source>
</reference>
<evidence type="ECO:0000259" key="16">
    <source>
        <dbReference type="PROSITE" id="PS50975"/>
    </source>
</evidence>
<evidence type="ECO:0000259" key="17">
    <source>
        <dbReference type="PROSITE" id="PS50979"/>
    </source>
</evidence>
<evidence type="ECO:0000313" key="19">
    <source>
        <dbReference type="Proteomes" id="UP000193061"/>
    </source>
</evidence>
<dbReference type="Pfam" id="PF02786">
    <property type="entry name" value="CPSase_L_D2"/>
    <property type="match status" value="1"/>
</dbReference>
<evidence type="ECO:0000259" key="15">
    <source>
        <dbReference type="PROSITE" id="PS50968"/>
    </source>
</evidence>
<evidence type="ECO:0000256" key="3">
    <source>
        <dbReference type="ARBA" id="ARBA00013050"/>
    </source>
</evidence>
<dbReference type="AlphaFoldDB" id="A0A1X6ZH35"/>
<dbReference type="FunFam" id="3.40.50.20:FF:000010">
    <property type="entry name" value="Propionyl-CoA carboxylase subunit alpha"/>
    <property type="match status" value="1"/>
</dbReference>
<dbReference type="EMBL" id="FWFX01000007">
    <property type="protein sequence ID" value="SLN51510.1"/>
    <property type="molecule type" value="Genomic_DNA"/>
</dbReference>
<dbReference type="InterPro" id="IPR050856">
    <property type="entry name" value="Biotin_carboxylase_complex"/>
</dbReference>
<keyword evidence="11" id="KW-0464">Manganese</keyword>
<dbReference type="CDD" id="cd06850">
    <property type="entry name" value="biotinyl_domain"/>
    <property type="match status" value="1"/>
</dbReference>
<sequence length="699" mass="76234">MLRRGREKRGCEPEEGTPMFDKILIANRGEIACRVIKTARKMGIKTVAIYSDADRNALHVKMADEAIHIGPPPANQSYIVIDKVMEAIRKTGAQAVHPGYGFLSENSKFAEALEAEGVAFIGPPVGAIEAMGDKITSKKIAQEADVSTVPGYMGLIEDADDAVKISNEVGYPVMIKASAGGGGKGMRIAWNDEEAREGFQSSKNEAANSFGDDRIFIEKFVTQPRHIEIQVLCDSHGNGIYLGERECSIQRRNQKVVEEAPSPFLDEATRKAMGDQSVALAQAVGYTSAGTVEFIVDGEKNFYFLEMNTRLQVEHPVTELITGVDLVEQMIRVAAGEKLTIGQDDVQLNGWAIENRLYAEDPYRNFLPSIGRLSRYRPPSEVSAGPMVVAGTWQGDALVGETAVRNDTGVYEGGEISMYYDPMIAKLCTWGPDRASAIEAMRVALDSFEVEGIGHNLPFVAAVMDHPIFIAGEMTTAFIAEEYPEGFEGVTLPDDALRRIAASSAAMHRVAEIRRTRVSGRMDNHERKVGTEWAVCLQGQRFDLTIDADQDGSTVTFSDGTQHRVSSDWTPGDQLAVLDVDGGPLILKVGKISGGFRIRNRGADLKVHVRTPRQTELAELMPEKLPPDTSKLLLCPMPGLIVGVNVEVGDEVQEGQALCTVEAMKMENILRAEKKAVVTKINAVAGDSLSVDEVIMEFE</sequence>
<dbReference type="SUPFAM" id="SSF51246">
    <property type="entry name" value="Rudiment single hybrid motif"/>
    <property type="match status" value="1"/>
</dbReference>
<dbReference type="InterPro" id="IPR011054">
    <property type="entry name" value="Rudment_hybrid_motif"/>
</dbReference>
<dbReference type="PROSITE" id="PS00866">
    <property type="entry name" value="CPSASE_1"/>
    <property type="match status" value="1"/>
</dbReference>
<dbReference type="PANTHER" id="PTHR18866:SF33">
    <property type="entry name" value="METHYLCROTONOYL-COA CARBOXYLASE SUBUNIT ALPHA, MITOCHONDRIAL-RELATED"/>
    <property type="match status" value="1"/>
</dbReference>
<gene>
    <name evidence="18" type="primary">accA1_2</name>
    <name evidence="18" type="ORF">ROA7450_02581</name>
</gene>
<dbReference type="PROSITE" id="PS50979">
    <property type="entry name" value="BC"/>
    <property type="match status" value="1"/>
</dbReference>
<dbReference type="InterPro" id="IPR011761">
    <property type="entry name" value="ATP-grasp"/>
</dbReference>
<dbReference type="PROSITE" id="PS00188">
    <property type="entry name" value="BIOTIN"/>
    <property type="match status" value="1"/>
</dbReference>
<evidence type="ECO:0000256" key="11">
    <source>
        <dbReference type="ARBA" id="ARBA00023211"/>
    </source>
</evidence>
<dbReference type="NCBIfam" id="NF006367">
    <property type="entry name" value="PRK08591.1"/>
    <property type="match status" value="1"/>
</dbReference>
<dbReference type="Gene3D" id="2.40.50.100">
    <property type="match status" value="1"/>
</dbReference>
<dbReference type="InterPro" id="IPR011764">
    <property type="entry name" value="Biotin_carboxylation_dom"/>
</dbReference>
<dbReference type="InterPro" id="IPR005482">
    <property type="entry name" value="Biotin_COase_C"/>
</dbReference>
<evidence type="ECO:0000313" key="18">
    <source>
        <dbReference type="EMBL" id="SLN51510.1"/>
    </source>
</evidence>